<evidence type="ECO:0000313" key="8">
    <source>
        <dbReference type="EMBL" id="KPL47867.1"/>
    </source>
</evidence>
<name>A0A0P6VRQ0_9XANT</name>
<dbReference type="PANTHER" id="PTHR43047">
    <property type="entry name" value="TWO-COMPONENT HISTIDINE PROTEIN KINASE"/>
    <property type="match status" value="1"/>
</dbReference>
<dbReference type="InterPro" id="IPR003594">
    <property type="entry name" value="HATPase_dom"/>
</dbReference>
<dbReference type="AlphaFoldDB" id="A0A0P6VRQ0"/>
<dbReference type="SMART" id="SM00387">
    <property type="entry name" value="HATPase_c"/>
    <property type="match status" value="1"/>
</dbReference>
<dbReference type="SUPFAM" id="SSF52172">
    <property type="entry name" value="CheY-like"/>
    <property type="match status" value="1"/>
</dbReference>
<keyword evidence="4" id="KW-0418">Kinase</keyword>
<dbReference type="Gene3D" id="3.30.565.10">
    <property type="entry name" value="Histidine kinase-like ATPase, C-terminal domain"/>
    <property type="match status" value="1"/>
</dbReference>
<reference evidence="8 9" key="1">
    <citation type="submission" date="2014-02" db="EMBL/GenBank/DDBJ databases">
        <title>Genome sequence of Xanthomonas axonopodis DSM 3585 (T).</title>
        <authorList>
            <person name="Midha S."/>
            <person name="Patil P.B."/>
        </authorList>
    </citation>
    <scope>NUCLEOTIDE SEQUENCE [LARGE SCALE GENOMIC DNA]</scope>
    <source>
        <strain evidence="8 9">DSM 3585</strain>
    </source>
</reference>
<evidence type="ECO:0000256" key="4">
    <source>
        <dbReference type="ARBA" id="ARBA00022777"/>
    </source>
</evidence>
<evidence type="ECO:0000259" key="6">
    <source>
        <dbReference type="PROSITE" id="PS50109"/>
    </source>
</evidence>
<dbReference type="GO" id="GO:0005886">
    <property type="term" value="C:plasma membrane"/>
    <property type="evidence" value="ECO:0007669"/>
    <property type="project" value="TreeGrafter"/>
</dbReference>
<protein>
    <recommendedName>
        <fullName evidence="2">histidine kinase</fullName>
        <ecNumber evidence="2">2.7.13.3</ecNumber>
    </recommendedName>
</protein>
<dbReference type="InterPro" id="IPR001789">
    <property type="entry name" value="Sig_transdc_resp-reg_receiver"/>
</dbReference>
<evidence type="ECO:0000256" key="5">
    <source>
        <dbReference type="PROSITE-ProRule" id="PRU00169"/>
    </source>
</evidence>
<organism evidence="8 9">
    <name type="scientific">Xanthomonas axonopodis</name>
    <dbReference type="NCBI Taxonomy" id="53413"/>
    <lineage>
        <taxon>Bacteria</taxon>
        <taxon>Pseudomonadati</taxon>
        <taxon>Pseudomonadota</taxon>
        <taxon>Gammaproteobacteria</taxon>
        <taxon>Lysobacterales</taxon>
        <taxon>Lysobacteraceae</taxon>
        <taxon>Xanthomonas</taxon>
    </lineage>
</organism>
<dbReference type="SMART" id="SM00448">
    <property type="entry name" value="REC"/>
    <property type="match status" value="1"/>
</dbReference>
<dbReference type="GO" id="GO:0009927">
    <property type="term" value="F:histidine phosphotransfer kinase activity"/>
    <property type="evidence" value="ECO:0007669"/>
    <property type="project" value="TreeGrafter"/>
</dbReference>
<dbReference type="PANTHER" id="PTHR43047:SF72">
    <property type="entry name" value="OSMOSENSING HISTIDINE PROTEIN KINASE SLN1"/>
    <property type="match status" value="1"/>
</dbReference>
<dbReference type="PRINTS" id="PR00344">
    <property type="entry name" value="BCTRLSENSOR"/>
</dbReference>
<keyword evidence="5" id="KW-0597">Phosphoprotein</keyword>
<dbReference type="PROSITE" id="PS50109">
    <property type="entry name" value="HIS_KIN"/>
    <property type="match status" value="1"/>
</dbReference>
<accession>A0A0P6VRQ0</accession>
<dbReference type="Gene3D" id="3.40.50.2300">
    <property type="match status" value="1"/>
</dbReference>
<gene>
    <name evidence="8" type="ORF">XAXN_17160</name>
</gene>
<dbReference type="Pfam" id="PF00072">
    <property type="entry name" value="Response_reg"/>
    <property type="match status" value="1"/>
</dbReference>
<comment type="caution">
    <text evidence="8">The sequence shown here is derived from an EMBL/GenBank/DDBJ whole genome shotgun (WGS) entry which is preliminary data.</text>
</comment>
<dbReference type="CDD" id="cd17546">
    <property type="entry name" value="REC_hyHK_CKI1_RcsC-like"/>
    <property type="match status" value="1"/>
</dbReference>
<feature type="domain" description="Response regulatory" evidence="7">
    <location>
        <begin position="138"/>
        <end position="252"/>
    </location>
</feature>
<feature type="modified residue" description="4-aspartylphosphate" evidence="5">
    <location>
        <position position="187"/>
    </location>
</feature>
<dbReference type="InterPro" id="IPR011006">
    <property type="entry name" value="CheY-like_superfamily"/>
</dbReference>
<evidence type="ECO:0000256" key="1">
    <source>
        <dbReference type="ARBA" id="ARBA00000085"/>
    </source>
</evidence>
<feature type="domain" description="Histidine kinase" evidence="6">
    <location>
        <begin position="1"/>
        <end position="117"/>
    </location>
</feature>
<dbReference type="InterPro" id="IPR005467">
    <property type="entry name" value="His_kinase_dom"/>
</dbReference>
<dbReference type="EC" id="2.7.13.3" evidence="2"/>
<dbReference type="FunFam" id="3.40.50.2300:FF:000323">
    <property type="entry name" value="Hybrid sensor histidine kinase/response regulator"/>
    <property type="match status" value="1"/>
</dbReference>
<dbReference type="SUPFAM" id="SSF55874">
    <property type="entry name" value="ATPase domain of HSP90 chaperone/DNA topoisomerase II/histidine kinase"/>
    <property type="match status" value="1"/>
</dbReference>
<dbReference type="InterPro" id="IPR004358">
    <property type="entry name" value="Sig_transdc_His_kin-like_C"/>
</dbReference>
<dbReference type="PATRIC" id="fig|53413.25.peg.1939"/>
<evidence type="ECO:0000259" key="7">
    <source>
        <dbReference type="PROSITE" id="PS50110"/>
    </source>
</evidence>
<dbReference type="EMBL" id="JFAQ01000200">
    <property type="protein sequence ID" value="KPL47867.1"/>
    <property type="molecule type" value="Genomic_DNA"/>
</dbReference>
<evidence type="ECO:0000256" key="3">
    <source>
        <dbReference type="ARBA" id="ARBA00022679"/>
    </source>
</evidence>
<comment type="catalytic activity">
    <reaction evidence="1">
        <text>ATP + protein L-histidine = ADP + protein N-phospho-L-histidine.</text>
        <dbReference type="EC" id="2.7.13.3"/>
    </reaction>
</comment>
<dbReference type="InterPro" id="IPR036890">
    <property type="entry name" value="HATPase_C_sf"/>
</dbReference>
<dbReference type="PROSITE" id="PS50110">
    <property type="entry name" value="RESPONSE_REGULATORY"/>
    <property type="match status" value="1"/>
</dbReference>
<dbReference type="CDD" id="cd16922">
    <property type="entry name" value="HATPase_EvgS-ArcB-TorS-like"/>
    <property type="match status" value="1"/>
</dbReference>
<evidence type="ECO:0000256" key="2">
    <source>
        <dbReference type="ARBA" id="ARBA00012438"/>
    </source>
</evidence>
<proteinExistence type="predicted"/>
<dbReference type="Pfam" id="PF02518">
    <property type="entry name" value="HATPase_c"/>
    <property type="match status" value="1"/>
</dbReference>
<keyword evidence="3" id="KW-0808">Transferase</keyword>
<dbReference type="Proteomes" id="UP000054035">
    <property type="component" value="Unassembled WGS sequence"/>
</dbReference>
<evidence type="ECO:0000313" key="9">
    <source>
        <dbReference type="Proteomes" id="UP000054035"/>
    </source>
</evidence>
<dbReference type="GO" id="GO:0000155">
    <property type="term" value="F:phosphorelay sensor kinase activity"/>
    <property type="evidence" value="ECO:0007669"/>
    <property type="project" value="TreeGrafter"/>
</dbReference>
<sequence>MVVVGDATRVRQILINLLGNAIKFAERGEVSLTVSHHCDTLRFKVRDTGPGIGPEQQKRLFQRFEQGQGARTSSRFGGSGLGLAICQELTVAIKGRIRVRSRLGVGTQFTVDLPLPIDRSGTRIAAGQSQLLAGEPLRILLVEDDPTVAEVISGLLTNRGHRVVHAAHGLAALSETVDGGFDIALLDLDLPGLDVFALASQLRQLGHGFPLLAVTARADSAAQTQAQAAGFDGFLRKPVTADLLVEAITVARAGAGMQAMT</sequence>